<dbReference type="AlphaFoldDB" id="A0A0V8M0E5"/>
<dbReference type="InterPro" id="IPR002514">
    <property type="entry name" value="Transposase_8"/>
</dbReference>
<dbReference type="GO" id="GO:0006313">
    <property type="term" value="P:DNA transposition"/>
    <property type="evidence" value="ECO:0007669"/>
    <property type="project" value="InterPro"/>
</dbReference>
<feature type="coiled-coil region" evidence="1">
    <location>
        <begin position="53"/>
        <end position="80"/>
    </location>
</feature>
<dbReference type="PANTHER" id="PTHR33609:SF1">
    <property type="entry name" value="TRANSPOSASE"/>
    <property type="match status" value="1"/>
</dbReference>
<dbReference type="PANTHER" id="PTHR33609">
    <property type="entry name" value="LOW CALCIUM RESPONSE LOCUS PROTEIN S"/>
    <property type="match status" value="1"/>
</dbReference>
<evidence type="ECO:0000313" key="5">
    <source>
        <dbReference type="Proteomes" id="UP000233649"/>
    </source>
</evidence>
<proteinExistence type="predicted"/>
<dbReference type="Proteomes" id="UP000233649">
    <property type="component" value="Unassembled WGS sequence"/>
</dbReference>
<reference evidence="2 4" key="1">
    <citation type="journal article" date="2015" name="Sci. Rep.">
        <title>A comparative genomics and reductive dehalogenase gene transcription study of two chloroethene-respiring bacteria, Dehalococcoides mccartyi strains MB and 11a.</title>
        <authorList>
            <person name="Low A."/>
            <person name="Shen Z."/>
            <person name="Cheng D."/>
            <person name="Rogers M.J."/>
            <person name="Lee P.K."/>
            <person name="He J."/>
        </authorList>
    </citation>
    <scope>NUCLEOTIDE SEQUENCE [LARGE SCALE GENOMIC DNA]</scope>
    <source>
        <strain evidence="2 4">MB</strain>
    </source>
</reference>
<dbReference type="Pfam" id="PF01527">
    <property type="entry name" value="HTH_Tnp_1"/>
    <property type="match status" value="1"/>
</dbReference>
<keyword evidence="1" id="KW-0175">Coiled coil</keyword>
<reference evidence="3 5" key="2">
    <citation type="journal article" date="2017" name="FEMS Microbiol. Ecol.">
        <title>Reconstructed genomes of novel Dehalococcoides mccartyi strains from 1,2,3,4-tetrachlorodibenzo-p-dioxin-dechlorinating enrichment cultures reveal divergent reductive dehalogenase gene profiles.</title>
        <authorList>
            <person name="Dam H.T."/>
            <person name="Vollmers J."/>
            <person name="Kaster A.K."/>
            <person name="Haggblom M.M."/>
        </authorList>
    </citation>
    <scope>NUCLEOTIDE SEQUENCE [LARGE SCALE GENOMIC DNA]</scope>
    <source>
        <strain evidence="3 5">H1-3-2.001</strain>
    </source>
</reference>
<name>A0A0V8M0E5_9CHLR</name>
<gene>
    <name evidence="3" type="ORF">CVH13_01671</name>
    <name evidence="2" type="ORF">DA01_06580</name>
</gene>
<sequence length="92" mass="10654">MPRKSFTPEQIINKLREAEILISQGTTLAVMLKKIEVSDCTYYRWRQEYGGMRIEQAKRLKELEVENTRLKKLVADLSLDKAILKEAARGNS</sequence>
<dbReference type="InterPro" id="IPR052546">
    <property type="entry name" value="Transposase_8_domain"/>
</dbReference>
<evidence type="ECO:0000313" key="2">
    <source>
        <dbReference type="EMBL" id="KSV17097.1"/>
    </source>
</evidence>
<organism evidence="2 4">
    <name type="scientific">Dehalococcoides mccartyi</name>
    <dbReference type="NCBI Taxonomy" id="61435"/>
    <lineage>
        <taxon>Bacteria</taxon>
        <taxon>Bacillati</taxon>
        <taxon>Chloroflexota</taxon>
        <taxon>Dehalococcoidia</taxon>
        <taxon>Dehalococcoidales</taxon>
        <taxon>Dehalococcoidaceae</taxon>
        <taxon>Dehalococcoides</taxon>
    </lineage>
</organism>
<accession>A0A0V8M0E5</accession>
<dbReference type="EMBL" id="PHFD01000396">
    <property type="protein sequence ID" value="PKH44968.1"/>
    <property type="molecule type" value="Genomic_DNA"/>
</dbReference>
<dbReference type="PATRIC" id="fig|61435.5.peg.1295"/>
<dbReference type="OMA" id="AGYYNWK"/>
<comment type="caution">
    <text evidence="2">The sequence shown here is derived from an EMBL/GenBank/DDBJ whole genome shotgun (WGS) entry which is preliminary data.</text>
</comment>
<dbReference type="Proteomes" id="UP000053577">
    <property type="component" value="Unassembled WGS sequence"/>
</dbReference>
<dbReference type="GO" id="GO:0003677">
    <property type="term" value="F:DNA binding"/>
    <property type="evidence" value="ECO:0007669"/>
    <property type="project" value="InterPro"/>
</dbReference>
<dbReference type="InterPro" id="IPR009057">
    <property type="entry name" value="Homeodomain-like_sf"/>
</dbReference>
<dbReference type="SUPFAM" id="SSF46689">
    <property type="entry name" value="Homeodomain-like"/>
    <property type="match status" value="1"/>
</dbReference>
<evidence type="ECO:0000313" key="4">
    <source>
        <dbReference type="Proteomes" id="UP000053577"/>
    </source>
</evidence>
<evidence type="ECO:0000256" key="1">
    <source>
        <dbReference type="SAM" id="Coils"/>
    </source>
</evidence>
<protein>
    <submittedName>
        <fullName evidence="2 3">Transposase</fullName>
    </submittedName>
</protein>
<dbReference type="GO" id="GO:0004803">
    <property type="term" value="F:transposase activity"/>
    <property type="evidence" value="ECO:0007669"/>
    <property type="project" value="InterPro"/>
</dbReference>
<evidence type="ECO:0000313" key="3">
    <source>
        <dbReference type="EMBL" id="PKH44968.1"/>
    </source>
</evidence>
<dbReference type="EMBL" id="JGYD01000025">
    <property type="protein sequence ID" value="KSV17097.1"/>
    <property type="molecule type" value="Genomic_DNA"/>
</dbReference>